<organism evidence="4 5">
    <name type="scientific">Clathrus columnatus</name>
    <dbReference type="NCBI Taxonomy" id="1419009"/>
    <lineage>
        <taxon>Eukaryota</taxon>
        <taxon>Fungi</taxon>
        <taxon>Dikarya</taxon>
        <taxon>Basidiomycota</taxon>
        <taxon>Agaricomycotina</taxon>
        <taxon>Agaricomycetes</taxon>
        <taxon>Phallomycetidae</taxon>
        <taxon>Phallales</taxon>
        <taxon>Clathraceae</taxon>
        <taxon>Clathrus</taxon>
    </lineage>
</organism>
<dbReference type="Proteomes" id="UP001050691">
    <property type="component" value="Unassembled WGS sequence"/>
</dbReference>
<evidence type="ECO:0000313" key="4">
    <source>
        <dbReference type="EMBL" id="GJJ12211.1"/>
    </source>
</evidence>
<feature type="compositionally biased region" description="Pro residues" evidence="2">
    <location>
        <begin position="23"/>
        <end position="36"/>
    </location>
</feature>
<dbReference type="InterPro" id="IPR036249">
    <property type="entry name" value="Thioredoxin-like_sf"/>
</dbReference>
<dbReference type="Gene3D" id="3.40.30.10">
    <property type="entry name" value="Glutaredoxin"/>
    <property type="match status" value="1"/>
</dbReference>
<reference evidence="4" key="1">
    <citation type="submission" date="2021-10" db="EMBL/GenBank/DDBJ databases">
        <title>De novo Genome Assembly of Clathrus columnatus (Basidiomycota, Fungi) Using Illumina and Nanopore Sequence Data.</title>
        <authorList>
            <person name="Ogiso-Tanaka E."/>
            <person name="Itagaki H."/>
            <person name="Hosoya T."/>
            <person name="Hosaka K."/>
        </authorList>
    </citation>
    <scope>NUCLEOTIDE SEQUENCE</scope>
    <source>
        <strain evidence="4">MO-923</strain>
    </source>
</reference>
<evidence type="ECO:0000313" key="5">
    <source>
        <dbReference type="Proteomes" id="UP001050691"/>
    </source>
</evidence>
<dbReference type="SUPFAM" id="SSF52833">
    <property type="entry name" value="Thioredoxin-like"/>
    <property type="match status" value="1"/>
</dbReference>
<sequence length="252" mass="27996">MSVNPYEDTEFNDALRKHGILPPREPTPPTPSPPSSPKLQEILEQASTSKLQELEDEAVDSETERIIAAYRRQRLAELQRTERTGRFGRVYPIGREDYTREVTDTSKEDIPGEPQIKGTGVVCILYKDGQPASVRLLDQINALATQYPSTKFVSIIGNKCIPNYADNLCPTIIVYRAGEVTRQTVSWGAEKERSLAELEALLILSLAITLPHKHGAPGDSDSGEDSDSLKRSSRQKQSLQKVAEDSDSDFDI</sequence>
<dbReference type="AlphaFoldDB" id="A0AAV5AC37"/>
<name>A0AAV5AC37_9AGAM</name>
<comment type="similarity">
    <text evidence="1">Belongs to the phosducin family.</text>
</comment>
<keyword evidence="5" id="KW-1185">Reference proteome</keyword>
<proteinExistence type="inferred from homology"/>
<comment type="caution">
    <text evidence="4">The sequence shown here is derived from an EMBL/GenBank/DDBJ whole genome shotgun (WGS) entry which is preliminary data.</text>
</comment>
<evidence type="ECO:0000259" key="3">
    <source>
        <dbReference type="Pfam" id="PF02114"/>
    </source>
</evidence>
<gene>
    <name evidence="4" type="ORF">Clacol_006452</name>
</gene>
<accession>A0AAV5AC37</accession>
<dbReference type="PANTHER" id="PTHR45809">
    <property type="entry name" value="VIRAL IAP-ASSOCIATED FACTOR HOMOLOG"/>
    <property type="match status" value="1"/>
</dbReference>
<feature type="region of interest" description="Disordered" evidence="2">
    <location>
        <begin position="214"/>
        <end position="252"/>
    </location>
</feature>
<evidence type="ECO:0000256" key="1">
    <source>
        <dbReference type="ARBA" id="ARBA00009686"/>
    </source>
</evidence>
<feature type="region of interest" description="Disordered" evidence="2">
    <location>
        <begin position="1"/>
        <end position="57"/>
    </location>
</feature>
<dbReference type="InterPro" id="IPR024253">
    <property type="entry name" value="Phosducin_thioredoxin-like_dom"/>
</dbReference>
<dbReference type="GO" id="GO:0006457">
    <property type="term" value="P:protein folding"/>
    <property type="evidence" value="ECO:0007669"/>
    <property type="project" value="TreeGrafter"/>
</dbReference>
<evidence type="ECO:0000256" key="2">
    <source>
        <dbReference type="SAM" id="MobiDB-lite"/>
    </source>
</evidence>
<dbReference type="PANTHER" id="PTHR45809:SF3">
    <property type="entry name" value="VIRAL IAP-ASSOCIATED FACTOR HOMOLOG"/>
    <property type="match status" value="1"/>
</dbReference>
<dbReference type="GO" id="GO:0005737">
    <property type="term" value="C:cytoplasm"/>
    <property type="evidence" value="ECO:0007669"/>
    <property type="project" value="TreeGrafter"/>
</dbReference>
<dbReference type="EMBL" id="BPWL01000007">
    <property type="protein sequence ID" value="GJJ12211.1"/>
    <property type="molecule type" value="Genomic_DNA"/>
</dbReference>
<feature type="domain" description="Phosducin" evidence="3">
    <location>
        <begin position="50"/>
        <end position="186"/>
    </location>
</feature>
<dbReference type="InterPro" id="IPR051498">
    <property type="entry name" value="Phosducin-like_chap/apop_reg"/>
</dbReference>
<dbReference type="Pfam" id="PF02114">
    <property type="entry name" value="Phosducin"/>
    <property type="match status" value="1"/>
</dbReference>
<protein>
    <recommendedName>
        <fullName evidence="3">Phosducin domain-containing protein</fullName>
    </recommendedName>
</protein>